<name>A0A812WY82_9DINO</name>
<comment type="caution">
    <text evidence="1">The sequence shown here is derived from an EMBL/GenBank/DDBJ whole genome shotgun (WGS) entry which is preliminary data.</text>
</comment>
<evidence type="ECO:0000313" key="1">
    <source>
        <dbReference type="EMBL" id="CAE7692123.1"/>
    </source>
</evidence>
<proteinExistence type="predicted"/>
<gene>
    <name evidence="1" type="ORF">SNEC2469_LOCUS19934</name>
</gene>
<dbReference type="EMBL" id="CAJNJA010034391">
    <property type="protein sequence ID" value="CAE7692123.1"/>
    <property type="molecule type" value="Genomic_DNA"/>
</dbReference>
<evidence type="ECO:0000313" key="2">
    <source>
        <dbReference type="Proteomes" id="UP000601435"/>
    </source>
</evidence>
<protein>
    <submittedName>
        <fullName evidence="1">Uncharacterized protein</fullName>
    </submittedName>
</protein>
<reference evidence="1" key="1">
    <citation type="submission" date="2021-02" db="EMBL/GenBank/DDBJ databases">
        <authorList>
            <person name="Dougan E. K."/>
            <person name="Rhodes N."/>
            <person name="Thang M."/>
            <person name="Chan C."/>
        </authorList>
    </citation>
    <scope>NUCLEOTIDE SEQUENCE</scope>
</reference>
<sequence>YNGPDTGHLDTVIPGQVLFCDPVVPSCVQPELDSCKAFSPSCGGAPAPAPALVAVPPPAPASMEPSIPPGWTIPKMMEAVAGTPVK</sequence>
<keyword evidence="2" id="KW-1185">Reference proteome</keyword>
<feature type="non-terminal residue" evidence="1">
    <location>
        <position position="86"/>
    </location>
</feature>
<accession>A0A812WY82</accession>
<dbReference type="Proteomes" id="UP000601435">
    <property type="component" value="Unassembled WGS sequence"/>
</dbReference>
<organism evidence="1 2">
    <name type="scientific">Symbiodinium necroappetens</name>
    <dbReference type="NCBI Taxonomy" id="1628268"/>
    <lineage>
        <taxon>Eukaryota</taxon>
        <taxon>Sar</taxon>
        <taxon>Alveolata</taxon>
        <taxon>Dinophyceae</taxon>
        <taxon>Suessiales</taxon>
        <taxon>Symbiodiniaceae</taxon>
        <taxon>Symbiodinium</taxon>
    </lineage>
</organism>
<dbReference type="AlphaFoldDB" id="A0A812WY82"/>